<gene>
    <name evidence="1" type="ORF">P2G67_07330</name>
</gene>
<evidence type="ECO:0000313" key="1">
    <source>
        <dbReference type="EMBL" id="MDF2095785.1"/>
    </source>
</evidence>
<dbReference type="InterPro" id="IPR010287">
    <property type="entry name" value="DUF892_YciF-like"/>
</dbReference>
<dbReference type="Proteomes" id="UP001215503">
    <property type="component" value="Unassembled WGS sequence"/>
</dbReference>
<protein>
    <submittedName>
        <fullName evidence="1">DUF892 family protein</fullName>
    </submittedName>
</protein>
<dbReference type="Gene3D" id="1.20.1260.10">
    <property type="match status" value="1"/>
</dbReference>
<comment type="caution">
    <text evidence="1">The sequence shown here is derived from an EMBL/GenBank/DDBJ whole genome shotgun (WGS) entry which is preliminary data.</text>
</comment>
<proteinExistence type="predicted"/>
<dbReference type="SUPFAM" id="SSF47240">
    <property type="entry name" value="Ferritin-like"/>
    <property type="match status" value="1"/>
</dbReference>
<dbReference type="InterPro" id="IPR012347">
    <property type="entry name" value="Ferritin-like"/>
</dbReference>
<evidence type="ECO:0000313" key="2">
    <source>
        <dbReference type="Proteomes" id="UP001215503"/>
    </source>
</evidence>
<dbReference type="InterPro" id="IPR009078">
    <property type="entry name" value="Ferritin-like_SF"/>
</dbReference>
<organism evidence="1 2">
    <name type="scientific">Aquibaculum arenosum</name>
    <dbReference type="NCBI Taxonomy" id="3032591"/>
    <lineage>
        <taxon>Bacteria</taxon>
        <taxon>Pseudomonadati</taxon>
        <taxon>Pseudomonadota</taxon>
        <taxon>Alphaproteobacteria</taxon>
        <taxon>Rhodospirillales</taxon>
        <taxon>Rhodovibrionaceae</taxon>
        <taxon>Aquibaculum</taxon>
    </lineage>
</organism>
<reference evidence="1 2" key="1">
    <citation type="submission" date="2023-03" db="EMBL/GenBank/DDBJ databases">
        <title>Fodinicurvata sp. CAU 1616 isolated from sea sendiment.</title>
        <authorList>
            <person name="Kim W."/>
        </authorList>
    </citation>
    <scope>NUCLEOTIDE SEQUENCE [LARGE SCALE GENOMIC DNA]</scope>
    <source>
        <strain evidence="1 2">CAU 1616</strain>
    </source>
</reference>
<dbReference type="EMBL" id="JARHUD010000004">
    <property type="protein sequence ID" value="MDF2095785.1"/>
    <property type="molecule type" value="Genomic_DNA"/>
</dbReference>
<dbReference type="PANTHER" id="PTHR30565:SF9">
    <property type="entry name" value="PROTEIN YCIF"/>
    <property type="match status" value="1"/>
</dbReference>
<name>A0ABT5YLZ4_9PROT</name>
<dbReference type="Pfam" id="PF05974">
    <property type="entry name" value="DUF892"/>
    <property type="match status" value="1"/>
</dbReference>
<dbReference type="InterPro" id="IPR047114">
    <property type="entry name" value="YciF"/>
</dbReference>
<keyword evidence="2" id="KW-1185">Reference proteome</keyword>
<sequence length="164" mass="18022">MVINSPQALLLHELRLAENAEEQLRDIMPSLLSATPNSRLQHLLDQRLCEGERVLSDIRGCLELHSEEEGEVHNEPIAALVQDTRRMIAAAGTSELKQLAAAAAARRLQHLCLAGWANLQLLTTRLGDEPAAEHLASALEEGQRWDRQFGDLALKAKDPAAEGK</sequence>
<accession>A0ABT5YLZ4</accession>
<dbReference type="PANTHER" id="PTHR30565">
    <property type="entry name" value="PROTEIN YCIF"/>
    <property type="match status" value="1"/>
</dbReference>
<dbReference type="RefSeq" id="WP_275821538.1">
    <property type="nucleotide sequence ID" value="NZ_JARHUD010000004.1"/>
</dbReference>